<dbReference type="AlphaFoldDB" id="A0A2R6XME3"/>
<dbReference type="InterPro" id="IPR001087">
    <property type="entry name" value="GDSL"/>
</dbReference>
<dbReference type="Proteomes" id="UP000244005">
    <property type="component" value="Unassembled WGS sequence"/>
</dbReference>
<evidence type="ECO:0000313" key="5">
    <source>
        <dbReference type="EMBL" id="PTQ47196.1"/>
    </source>
</evidence>
<evidence type="ECO:0000256" key="3">
    <source>
        <dbReference type="ARBA" id="ARBA00023098"/>
    </source>
</evidence>
<dbReference type="OrthoDB" id="1600564at2759"/>
<keyword evidence="4" id="KW-0732">Signal</keyword>
<evidence type="ECO:0000256" key="1">
    <source>
        <dbReference type="ARBA" id="ARBA00008668"/>
    </source>
</evidence>
<evidence type="ECO:0000313" key="6">
    <source>
        <dbReference type="Proteomes" id="UP000244005"/>
    </source>
</evidence>
<dbReference type="InterPro" id="IPR036514">
    <property type="entry name" value="SGNH_hydro_sf"/>
</dbReference>
<protein>
    <recommendedName>
        <fullName evidence="7">SGNH hydrolase-type esterase domain-containing protein</fullName>
    </recommendedName>
</protein>
<dbReference type="OMA" id="RENICIC"/>
<keyword evidence="3" id="KW-0443">Lipid metabolism</keyword>
<dbReference type="PANTHER" id="PTHR46020">
    <property type="entry name" value="OSJNBB0059K02.9 PROTEIN"/>
    <property type="match status" value="1"/>
</dbReference>
<reference evidence="6" key="1">
    <citation type="journal article" date="2017" name="Cell">
        <title>Insights into land plant evolution garnered from the Marchantia polymorpha genome.</title>
        <authorList>
            <person name="Bowman J.L."/>
            <person name="Kohchi T."/>
            <person name="Yamato K.T."/>
            <person name="Jenkins J."/>
            <person name="Shu S."/>
            <person name="Ishizaki K."/>
            <person name="Yamaoka S."/>
            <person name="Nishihama R."/>
            <person name="Nakamura Y."/>
            <person name="Berger F."/>
            <person name="Adam C."/>
            <person name="Aki S.S."/>
            <person name="Althoff F."/>
            <person name="Araki T."/>
            <person name="Arteaga-Vazquez M.A."/>
            <person name="Balasubrmanian S."/>
            <person name="Barry K."/>
            <person name="Bauer D."/>
            <person name="Boehm C.R."/>
            <person name="Briginshaw L."/>
            <person name="Caballero-Perez J."/>
            <person name="Catarino B."/>
            <person name="Chen F."/>
            <person name="Chiyoda S."/>
            <person name="Chovatia M."/>
            <person name="Davies K.M."/>
            <person name="Delmans M."/>
            <person name="Demura T."/>
            <person name="Dierschke T."/>
            <person name="Dolan L."/>
            <person name="Dorantes-Acosta A.E."/>
            <person name="Eklund D.M."/>
            <person name="Florent S.N."/>
            <person name="Flores-Sandoval E."/>
            <person name="Fujiyama A."/>
            <person name="Fukuzawa H."/>
            <person name="Galik B."/>
            <person name="Grimanelli D."/>
            <person name="Grimwood J."/>
            <person name="Grossniklaus U."/>
            <person name="Hamada T."/>
            <person name="Haseloff J."/>
            <person name="Hetherington A.J."/>
            <person name="Higo A."/>
            <person name="Hirakawa Y."/>
            <person name="Hundley H.N."/>
            <person name="Ikeda Y."/>
            <person name="Inoue K."/>
            <person name="Inoue S.I."/>
            <person name="Ishida S."/>
            <person name="Jia Q."/>
            <person name="Kakita M."/>
            <person name="Kanazawa T."/>
            <person name="Kawai Y."/>
            <person name="Kawashima T."/>
            <person name="Kennedy M."/>
            <person name="Kinose K."/>
            <person name="Kinoshita T."/>
            <person name="Kohara Y."/>
            <person name="Koide E."/>
            <person name="Komatsu K."/>
            <person name="Kopischke S."/>
            <person name="Kubo M."/>
            <person name="Kyozuka J."/>
            <person name="Lagercrantz U."/>
            <person name="Lin S.S."/>
            <person name="Lindquist E."/>
            <person name="Lipzen A.M."/>
            <person name="Lu C.W."/>
            <person name="De Luna E."/>
            <person name="Martienssen R.A."/>
            <person name="Minamino N."/>
            <person name="Mizutani M."/>
            <person name="Mizutani M."/>
            <person name="Mochizuki N."/>
            <person name="Monte I."/>
            <person name="Mosher R."/>
            <person name="Nagasaki H."/>
            <person name="Nakagami H."/>
            <person name="Naramoto S."/>
            <person name="Nishitani K."/>
            <person name="Ohtani M."/>
            <person name="Okamoto T."/>
            <person name="Okumura M."/>
            <person name="Phillips J."/>
            <person name="Pollak B."/>
            <person name="Reinders A."/>
            <person name="Rovekamp M."/>
            <person name="Sano R."/>
            <person name="Sawa S."/>
            <person name="Schmid M.W."/>
            <person name="Shirakawa M."/>
            <person name="Solano R."/>
            <person name="Spunde A."/>
            <person name="Suetsugu N."/>
            <person name="Sugano S."/>
            <person name="Sugiyama A."/>
            <person name="Sun R."/>
            <person name="Suzuki Y."/>
            <person name="Takenaka M."/>
            <person name="Takezawa D."/>
            <person name="Tomogane H."/>
            <person name="Tsuzuki M."/>
            <person name="Ueda T."/>
            <person name="Umeda M."/>
            <person name="Ward J.M."/>
            <person name="Watanabe Y."/>
            <person name="Yazaki K."/>
            <person name="Yokoyama R."/>
            <person name="Yoshitake Y."/>
            <person name="Yotsui I."/>
            <person name="Zachgo S."/>
            <person name="Schmutz J."/>
        </authorList>
    </citation>
    <scope>NUCLEOTIDE SEQUENCE [LARGE SCALE GENOMIC DNA]</scope>
    <source>
        <strain evidence="6">Tak-1</strain>
    </source>
</reference>
<keyword evidence="6" id="KW-1185">Reference proteome</keyword>
<feature type="signal peptide" evidence="4">
    <location>
        <begin position="1"/>
        <end position="37"/>
    </location>
</feature>
<proteinExistence type="inferred from homology"/>
<evidence type="ECO:0000256" key="2">
    <source>
        <dbReference type="ARBA" id="ARBA00022801"/>
    </source>
</evidence>
<keyword evidence="2" id="KW-0378">Hydrolase</keyword>
<organism evidence="5 6">
    <name type="scientific">Marchantia polymorpha</name>
    <name type="common">Common liverwort</name>
    <name type="synonym">Marchantia aquatica</name>
    <dbReference type="NCBI Taxonomy" id="3197"/>
    <lineage>
        <taxon>Eukaryota</taxon>
        <taxon>Viridiplantae</taxon>
        <taxon>Streptophyta</taxon>
        <taxon>Embryophyta</taxon>
        <taxon>Marchantiophyta</taxon>
        <taxon>Marchantiopsida</taxon>
        <taxon>Marchantiidae</taxon>
        <taxon>Marchantiales</taxon>
        <taxon>Marchantiaceae</taxon>
        <taxon>Marchantia</taxon>
    </lineage>
</organism>
<comment type="similarity">
    <text evidence="1">Belongs to the 'GDSL' lipolytic enzyme family.</text>
</comment>
<dbReference type="Gramene" id="Mp7g15570.1">
    <property type="protein sequence ID" value="Mp7g15570.1.cds"/>
    <property type="gene ID" value="Mp7g15570"/>
</dbReference>
<dbReference type="PANTHER" id="PTHR46020:SF4">
    <property type="entry name" value="OS04G0650200 PROTEIN"/>
    <property type="match status" value="1"/>
</dbReference>
<sequence length="361" mass="39974">MAECGRFERRENICICETRRYFLLFCILLLSFKSGSACPSQKDDDPRTFFVFGDSYADTGNAPFIASSWRSPYGLSWPGRPTGRFSDGIVKTDVLASEALCLPSPPPYAQILNASLSGGINFAVAGSGTMQAFGTPPFGDQVDWFSGYVDSKLFSPYLLKNAVVFVSVSGNDYAVYNGTTLQGYLPLVTQVVDLIERNLRQLYTLGVRNFMVSTLAPLRCLPARTASTGYTECPKNNTVDRVISAHNFLLQRTISSIIKTSKDSNFILLDQTKALSYILKHLSDFGLTEGLRPCCTGACGETDETGKHLYEVCDDPNKYLFWDYFHPTQAGWKAVVNLYSRKTRPGFTRISPSLAAWADNL</sequence>
<evidence type="ECO:0008006" key="7">
    <source>
        <dbReference type="Google" id="ProtNLM"/>
    </source>
</evidence>
<gene>
    <name evidence="5" type="ORF">MARPO_0009s0242</name>
</gene>
<dbReference type="GO" id="GO:0006629">
    <property type="term" value="P:lipid metabolic process"/>
    <property type="evidence" value="ECO:0007669"/>
    <property type="project" value="UniProtKB-KW"/>
</dbReference>
<dbReference type="EMBL" id="KZ772681">
    <property type="protein sequence ID" value="PTQ47196.1"/>
    <property type="molecule type" value="Genomic_DNA"/>
</dbReference>
<name>A0A2R6XME3_MARPO</name>
<dbReference type="Pfam" id="PF00657">
    <property type="entry name" value="Lipase_GDSL"/>
    <property type="match status" value="1"/>
</dbReference>
<dbReference type="GO" id="GO:0016788">
    <property type="term" value="F:hydrolase activity, acting on ester bonds"/>
    <property type="evidence" value="ECO:0007669"/>
    <property type="project" value="InterPro"/>
</dbReference>
<accession>A0A2R6XME3</accession>
<feature type="chain" id="PRO_5015330393" description="SGNH hydrolase-type esterase domain-containing protein" evidence="4">
    <location>
        <begin position="38"/>
        <end position="361"/>
    </location>
</feature>
<evidence type="ECO:0000256" key="4">
    <source>
        <dbReference type="SAM" id="SignalP"/>
    </source>
</evidence>
<dbReference type="SUPFAM" id="SSF52266">
    <property type="entry name" value="SGNH hydrolase"/>
    <property type="match status" value="1"/>
</dbReference>
<dbReference type="Gene3D" id="3.40.50.1110">
    <property type="entry name" value="SGNH hydrolase"/>
    <property type="match status" value="1"/>
</dbReference>